<dbReference type="InterPro" id="IPR003004">
    <property type="entry name" value="GspF/PilC"/>
</dbReference>
<dbReference type="InterPro" id="IPR042094">
    <property type="entry name" value="T2SS_GspF_sf"/>
</dbReference>
<keyword evidence="4" id="KW-0997">Cell inner membrane</keyword>
<keyword evidence="11" id="KW-1185">Reference proteome</keyword>
<accession>A0A0L6ZEK5</accession>
<name>A0A0L6ZEK5_9CLOT</name>
<dbReference type="FunFam" id="1.20.81.30:FF:000001">
    <property type="entry name" value="Type II secretion system protein F"/>
    <property type="match status" value="2"/>
</dbReference>
<evidence type="ECO:0000256" key="1">
    <source>
        <dbReference type="ARBA" id="ARBA00004429"/>
    </source>
</evidence>
<dbReference type="PANTHER" id="PTHR30012">
    <property type="entry name" value="GENERAL SECRETION PATHWAY PROTEIN"/>
    <property type="match status" value="1"/>
</dbReference>
<keyword evidence="7 8" id="KW-0472">Membrane</keyword>
<evidence type="ECO:0000313" key="11">
    <source>
        <dbReference type="Proteomes" id="UP000037043"/>
    </source>
</evidence>
<reference evidence="11" key="1">
    <citation type="submission" date="2015-08" db="EMBL/GenBank/DDBJ databases">
        <title>Genome sequence of the strict anaerobe Clostridium homopropionicum LuHBu1 (DSM 5847T).</title>
        <authorList>
            <person name="Poehlein A."/>
            <person name="Beck M."/>
            <person name="Schiel-Bengelsdorf B."/>
            <person name="Bengelsdorf F.R."/>
            <person name="Daniel R."/>
            <person name="Duerre P."/>
        </authorList>
    </citation>
    <scope>NUCLEOTIDE SEQUENCE [LARGE SCALE GENOMIC DNA]</scope>
    <source>
        <strain evidence="11">DSM 5847</strain>
    </source>
</reference>
<comment type="subcellular location">
    <subcellularLocation>
        <location evidence="1">Cell inner membrane</location>
        <topology evidence="1">Multi-pass membrane protein</topology>
    </subcellularLocation>
</comment>
<dbReference type="PANTHER" id="PTHR30012:SF0">
    <property type="entry name" value="TYPE II SECRETION SYSTEM PROTEIN F-RELATED"/>
    <property type="match status" value="1"/>
</dbReference>
<feature type="domain" description="Type II secretion system protein GspF" evidence="9">
    <location>
        <begin position="271"/>
        <end position="393"/>
    </location>
</feature>
<dbReference type="PATRIC" id="fig|1121318.3.peg.89"/>
<comment type="similarity">
    <text evidence="2">Belongs to the GSP F family.</text>
</comment>
<evidence type="ECO:0000259" key="9">
    <source>
        <dbReference type="Pfam" id="PF00482"/>
    </source>
</evidence>
<evidence type="ECO:0000256" key="3">
    <source>
        <dbReference type="ARBA" id="ARBA00022475"/>
    </source>
</evidence>
<sequence length="402" mass="44441">MPLFKYSAINSAGKKVQGEYTANSENEVLSMIRENDYYPIKINLIEGSPKVSLGKSLHKVKAKDLALFCRQTATLIDAGTDILTAVNLLRKQAENKTLKKSLNEVYEEIQKGVTLSSALSMHGNTYPRLLINMIESGEETGQLGSVMTKMAEQYERESRINGKIKGAFVYPVALTFISIGVVIFLLTFVMPTFVGMFQGSGVELPAPTRFVMSLSNGMKKYWYLIIGAIILIAFAVSKAIKTEKGSILIDKLKLNIPIIKATSRKVITMRFARGLSITLYSGVTMIKSIEIVSKIVDNKLIESKLKGVRERVIKGDMLNEALQDISEFPPMLIAMIKIGEEAGAIDSILEKTAEYYEQEVEASLQKLTTLIEPVLILLMGLLVGGIVIAMIMPMFDMFQTVA</sequence>
<dbReference type="GO" id="GO:0015628">
    <property type="term" value="P:protein secretion by the type II secretion system"/>
    <property type="evidence" value="ECO:0007669"/>
    <property type="project" value="TreeGrafter"/>
</dbReference>
<evidence type="ECO:0000256" key="4">
    <source>
        <dbReference type="ARBA" id="ARBA00022519"/>
    </source>
</evidence>
<evidence type="ECO:0000313" key="10">
    <source>
        <dbReference type="EMBL" id="KOA21419.1"/>
    </source>
</evidence>
<gene>
    <name evidence="10" type="primary">epsF</name>
    <name evidence="10" type="ORF">CLHOM_00900</name>
</gene>
<evidence type="ECO:0000256" key="5">
    <source>
        <dbReference type="ARBA" id="ARBA00022692"/>
    </source>
</evidence>
<dbReference type="GO" id="GO:0005886">
    <property type="term" value="C:plasma membrane"/>
    <property type="evidence" value="ECO:0007669"/>
    <property type="project" value="UniProtKB-SubCell"/>
</dbReference>
<protein>
    <submittedName>
        <fullName evidence="10">Type II secretion system protein F</fullName>
    </submittedName>
</protein>
<evidence type="ECO:0000256" key="7">
    <source>
        <dbReference type="ARBA" id="ARBA00023136"/>
    </source>
</evidence>
<proteinExistence type="inferred from homology"/>
<dbReference type="PRINTS" id="PR00812">
    <property type="entry name" value="BCTERIALGSPF"/>
</dbReference>
<evidence type="ECO:0000256" key="6">
    <source>
        <dbReference type="ARBA" id="ARBA00022989"/>
    </source>
</evidence>
<feature type="transmembrane region" description="Helical" evidence="8">
    <location>
        <begin position="168"/>
        <end position="190"/>
    </location>
</feature>
<feature type="transmembrane region" description="Helical" evidence="8">
    <location>
        <begin position="221"/>
        <end position="240"/>
    </location>
</feature>
<dbReference type="RefSeq" id="WP_052219702.1">
    <property type="nucleotide sequence ID" value="NZ_LHUR01000005.1"/>
</dbReference>
<evidence type="ECO:0000256" key="2">
    <source>
        <dbReference type="ARBA" id="ARBA00005745"/>
    </source>
</evidence>
<keyword evidence="3" id="KW-1003">Cell membrane</keyword>
<dbReference type="Proteomes" id="UP000037043">
    <property type="component" value="Unassembled WGS sequence"/>
</dbReference>
<keyword evidence="5 8" id="KW-0812">Transmembrane</keyword>
<feature type="transmembrane region" description="Helical" evidence="8">
    <location>
        <begin position="374"/>
        <end position="395"/>
    </location>
</feature>
<dbReference type="AlphaFoldDB" id="A0A0L6ZEK5"/>
<keyword evidence="6 8" id="KW-1133">Transmembrane helix</keyword>
<dbReference type="Gene3D" id="1.20.81.30">
    <property type="entry name" value="Type II secretion system (T2SS), domain F"/>
    <property type="match status" value="2"/>
</dbReference>
<dbReference type="Pfam" id="PF00482">
    <property type="entry name" value="T2SSF"/>
    <property type="match status" value="2"/>
</dbReference>
<feature type="domain" description="Type II secretion system protein GspF" evidence="9">
    <location>
        <begin position="68"/>
        <end position="191"/>
    </location>
</feature>
<dbReference type="STRING" id="36844.SAMN04488501_105136"/>
<evidence type="ECO:0000256" key="8">
    <source>
        <dbReference type="SAM" id="Phobius"/>
    </source>
</evidence>
<dbReference type="EMBL" id="LHUR01000005">
    <property type="protein sequence ID" value="KOA21419.1"/>
    <property type="molecule type" value="Genomic_DNA"/>
</dbReference>
<organism evidence="10 11">
    <name type="scientific">Clostridium homopropionicum DSM 5847</name>
    <dbReference type="NCBI Taxonomy" id="1121318"/>
    <lineage>
        <taxon>Bacteria</taxon>
        <taxon>Bacillati</taxon>
        <taxon>Bacillota</taxon>
        <taxon>Clostridia</taxon>
        <taxon>Eubacteriales</taxon>
        <taxon>Clostridiaceae</taxon>
        <taxon>Clostridium</taxon>
    </lineage>
</organism>
<dbReference type="InterPro" id="IPR018076">
    <property type="entry name" value="T2SS_GspF_dom"/>
</dbReference>
<comment type="caution">
    <text evidence="10">The sequence shown here is derived from an EMBL/GenBank/DDBJ whole genome shotgun (WGS) entry which is preliminary data.</text>
</comment>